<organism evidence="1 2">
    <name type="scientific">Populus tomentosa</name>
    <name type="common">Chinese white poplar</name>
    <dbReference type="NCBI Taxonomy" id="118781"/>
    <lineage>
        <taxon>Eukaryota</taxon>
        <taxon>Viridiplantae</taxon>
        <taxon>Streptophyta</taxon>
        <taxon>Embryophyta</taxon>
        <taxon>Tracheophyta</taxon>
        <taxon>Spermatophyta</taxon>
        <taxon>Magnoliopsida</taxon>
        <taxon>eudicotyledons</taxon>
        <taxon>Gunneridae</taxon>
        <taxon>Pentapetalae</taxon>
        <taxon>rosids</taxon>
        <taxon>fabids</taxon>
        <taxon>Malpighiales</taxon>
        <taxon>Salicaceae</taxon>
        <taxon>Saliceae</taxon>
        <taxon>Populus</taxon>
    </lineage>
</organism>
<reference evidence="1" key="1">
    <citation type="journal article" date="2020" name="bioRxiv">
        <title>Hybrid origin of Populus tomentosa Carr. identified through genome sequencing and phylogenomic analysis.</title>
        <authorList>
            <person name="An X."/>
            <person name="Gao K."/>
            <person name="Chen Z."/>
            <person name="Li J."/>
            <person name="Yang X."/>
            <person name="Yang X."/>
            <person name="Zhou J."/>
            <person name="Guo T."/>
            <person name="Zhao T."/>
            <person name="Huang S."/>
            <person name="Miao D."/>
            <person name="Khan W.U."/>
            <person name="Rao P."/>
            <person name="Ye M."/>
            <person name="Lei B."/>
            <person name="Liao W."/>
            <person name="Wang J."/>
            <person name="Ji L."/>
            <person name="Li Y."/>
            <person name="Guo B."/>
            <person name="Mustafa N.S."/>
            <person name="Li S."/>
            <person name="Yun Q."/>
            <person name="Keller S.R."/>
            <person name="Mao J."/>
            <person name="Zhang R."/>
            <person name="Strauss S.H."/>
        </authorList>
    </citation>
    <scope>NUCLEOTIDE SEQUENCE</scope>
    <source>
        <strain evidence="1">GM15</strain>
        <tissue evidence="1">Leaf</tissue>
    </source>
</reference>
<accession>A0A8X8DJT2</accession>
<gene>
    <name evidence="1" type="ORF">POTOM_002568</name>
</gene>
<sequence length="160" mass="18151">MSPYLANHQILDMVARYSLETESCVLSHLHRHGRRWISCKRNCEITWKRNCKHKKFIEQPQVLVNGGSSPATAILWPEGAKLKGNNIIPKRNKFDTLTEEKEPMLNISDHIENGLDIDSKSLGPLGGEEFKSSSFNKPYEGPFSNAVDSNLIFDGIKNKR</sequence>
<evidence type="ECO:0000313" key="2">
    <source>
        <dbReference type="Proteomes" id="UP000886885"/>
    </source>
</evidence>
<keyword evidence="2" id="KW-1185">Reference proteome</keyword>
<name>A0A8X8DJT2_POPTO</name>
<comment type="caution">
    <text evidence="1">The sequence shown here is derived from an EMBL/GenBank/DDBJ whole genome shotgun (WGS) entry which is preliminary data.</text>
</comment>
<evidence type="ECO:0000313" key="1">
    <source>
        <dbReference type="EMBL" id="KAG6793360.1"/>
    </source>
</evidence>
<dbReference type="Proteomes" id="UP000886885">
    <property type="component" value="Chromosome 1A"/>
</dbReference>
<protein>
    <submittedName>
        <fullName evidence="1">Uncharacterized protein</fullName>
    </submittedName>
</protein>
<dbReference type="EMBL" id="JAAWWB010000001">
    <property type="protein sequence ID" value="KAG6793360.1"/>
    <property type="molecule type" value="Genomic_DNA"/>
</dbReference>
<dbReference type="AlphaFoldDB" id="A0A8X8DJT2"/>
<proteinExistence type="predicted"/>